<dbReference type="EMBL" id="CP045226">
    <property type="protein sequence ID" value="QFS43463.1"/>
    <property type="molecule type" value="Genomic_DNA"/>
</dbReference>
<accession>A0A5P8VSU7</accession>
<gene>
    <name evidence="1" type="ORF">GXM_00936</name>
</gene>
<dbReference type="Proteomes" id="UP000326678">
    <property type="component" value="Chromosome Gxm1"/>
</dbReference>
<evidence type="ECO:0000313" key="2">
    <source>
        <dbReference type="Proteomes" id="UP000326678"/>
    </source>
</evidence>
<evidence type="ECO:0000313" key="1">
    <source>
        <dbReference type="EMBL" id="QFS43463.1"/>
    </source>
</evidence>
<keyword evidence="2" id="KW-1185">Reference proteome</keyword>
<organism evidence="1 2">
    <name type="scientific">Nostoc sphaeroides CCNUC1</name>
    <dbReference type="NCBI Taxonomy" id="2653204"/>
    <lineage>
        <taxon>Bacteria</taxon>
        <taxon>Bacillati</taxon>
        <taxon>Cyanobacteriota</taxon>
        <taxon>Cyanophyceae</taxon>
        <taxon>Nostocales</taxon>
        <taxon>Nostocaceae</taxon>
        <taxon>Nostoc</taxon>
    </lineage>
</organism>
<dbReference type="KEGG" id="nsh:GXM_00936"/>
<dbReference type="AlphaFoldDB" id="A0A5P8VSU7"/>
<name>A0A5P8VSU7_9NOSO</name>
<reference evidence="1 2" key="1">
    <citation type="submission" date="2019-10" db="EMBL/GenBank/DDBJ databases">
        <title>Genomic and transcriptomic insights into the perfect genentic adaptation of a filamentous nitrogen-fixing cyanobacterium to rice fields.</title>
        <authorList>
            <person name="Chen Z."/>
        </authorList>
    </citation>
    <scope>NUCLEOTIDE SEQUENCE [LARGE SCALE GENOMIC DNA]</scope>
    <source>
        <strain evidence="1">CCNUC1</strain>
    </source>
</reference>
<protein>
    <submittedName>
        <fullName evidence="1">Uncharacterized protein</fullName>
    </submittedName>
</protein>
<proteinExistence type="predicted"/>
<sequence length="41" mass="4389">MPLENKSKLLASLGSILHLPFFDCQGIGEFVGQAITHCGSE</sequence>